<dbReference type="InterPro" id="IPR045074">
    <property type="entry name" value="GST_C_Tau"/>
</dbReference>
<dbReference type="GO" id="GO:0004364">
    <property type="term" value="F:glutathione transferase activity"/>
    <property type="evidence" value="ECO:0007669"/>
    <property type="project" value="UniProtKB-EC"/>
</dbReference>
<dbReference type="PANTHER" id="PTHR11260:SF615">
    <property type="entry name" value="GLUTATHIONE S-TRANSFERASE U17"/>
    <property type="match status" value="1"/>
</dbReference>
<dbReference type="InterPro" id="IPR040079">
    <property type="entry name" value="Glutathione_S-Trfase"/>
</dbReference>
<evidence type="ECO:0000256" key="2">
    <source>
        <dbReference type="ARBA" id="ARBA00022575"/>
    </source>
</evidence>
<evidence type="ECO:0000313" key="9">
    <source>
        <dbReference type="Proteomes" id="UP000077755"/>
    </source>
</evidence>
<evidence type="ECO:0000259" key="6">
    <source>
        <dbReference type="PROSITE" id="PS50404"/>
    </source>
</evidence>
<keyword evidence="2" id="KW-0216">Detoxification</keyword>
<dbReference type="SUPFAM" id="SSF47616">
    <property type="entry name" value="GST C-terminal domain-like"/>
    <property type="match status" value="1"/>
</dbReference>
<dbReference type="InterPro" id="IPR036249">
    <property type="entry name" value="Thioredoxin-like_sf"/>
</dbReference>
<feature type="domain" description="GST C-terminal" evidence="7">
    <location>
        <begin position="90"/>
        <end position="226"/>
    </location>
</feature>
<organism evidence="8 9">
    <name type="scientific">Daucus carota subsp. sativus</name>
    <name type="common">Carrot</name>
    <dbReference type="NCBI Taxonomy" id="79200"/>
    <lineage>
        <taxon>Eukaryota</taxon>
        <taxon>Viridiplantae</taxon>
        <taxon>Streptophyta</taxon>
        <taxon>Embryophyta</taxon>
        <taxon>Tracheophyta</taxon>
        <taxon>Spermatophyta</taxon>
        <taxon>Magnoliopsida</taxon>
        <taxon>eudicotyledons</taxon>
        <taxon>Gunneridae</taxon>
        <taxon>Pentapetalae</taxon>
        <taxon>asterids</taxon>
        <taxon>campanulids</taxon>
        <taxon>Apiales</taxon>
        <taxon>Apiaceae</taxon>
        <taxon>Apioideae</taxon>
        <taxon>Scandiceae</taxon>
        <taxon>Daucinae</taxon>
        <taxon>Daucus</taxon>
        <taxon>Daucus sect. Daucus</taxon>
    </lineage>
</organism>
<reference evidence="8" key="2">
    <citation type="submission" date="2022-03" db="EMBL/GenBank/DDBJ databases">
        <title>Draft title - Genomic analysis of global carrot germplasm unveils the trajectory of domestication and the origin of high carotenoid orange carrot.</title>
        <authorList>
            <person name="Iorizzo M."/>
            <person name="Ellison S."/>
            <person name="Senalik D."/>
            <person name="Macko-Podgorni A."/>
            <person name="Grzebelus D."/>
            <person name="Bostan H."/>
            <person name="Rolling W."/>
            <person name="Curaba J."/>
            <person name="Simon P."/>
        </authorList>
    </citation>
    <scope>NUCLEOTIDE SEQUENCE</scope>
    <source>
        <tissue evidence="8">Leaf</tissue>
    </source>
</reference>
<dbReference type="Proteomes" id="UP000077755">
    <property type="component" value="Chromosome 7"/>
</dbReference>
<dbReference type="GO" id="GO:0009407">
    <property type="term" value="P:toxin catabolic process"/>
    <property type="evidence" value="ECO:0007669"/>
    <property type="project" value="UniProtKB-ARBA"/>
</dbReference>
<evidence type="ECO:0000259" key="7">
    <source>
        <dbReference type="PROSITE" id="PS50405"/>
    </source>
</evidence>
<evidence type="ECO:0000256" key="1">
    <source>
        <dbReference type="ARBA" id="ARBA00012452"/>
    </source>
</evidence>
<accession>A0AAF0XJT9</accession>
<dbReference type="PANTHER" id="PTHR11260">
    <property type="entry name" value="GLUTATHIONE S-TRANSFERASE, GST, SUPERFAMILY, GST DOMAIN CONTAINING"/>
    <property type="match status" value="1"/>
</dbReference>
<dbReference type="SUPFAM" id="SSF52833">
    <property type="entry name" value="Thioredoxin-like"/>
    <property type="match status" value="1"/>
</dbReference>
<dbReference type="CDD" id="cd03058">
    <property type="entry name" value="GST_N_Tau"/>
    <property type="match status" value="1"/>
</dbReference>
<dbReference type="SFLD" id="SFLDS00019">
    <property type="entry name" value="Glutathione_Transferase_(cytos"/>
    <property type="match status" value="1"/>
</dbReference>
<feature type="domain" description="GST N-terminal" evidence="6">
    <location>
        <begin position="4"/>
        <end position="83"/>
    </location>
</feature>
<dbReference type="InterPro" id="IPR045073">
    <property type="entry name" value="Omega/Tau-like"/>
</dbReference>
<dbReference type="Gene3D" id="3.40.30.10">
    <property type="entry name" value="Glutaredoxin"/>
    <property type="match status" value="1"/>
</dbReference>
<dbReference type="SFLD" id="SFLDG00358">
    <property type="entry name" value="Main_(cytGST)"/>
    <property type="match status" value="1"/>
</dbReference>
<dbReference type="SFLD" id="SFLDG01152">
    <property type="entry name" value="Main.3:_Omega-_and_Tau-like"/>
    <property type="match status" value="1"/>
</dbReference>
<comment type="catalytic activity">
    <reaction evidence="5">
        <text>RX + glutathione = an S-substituted glutathione + a halide anion + H(+)</text>
        <dbReference type="Rhea" id="RHEA:16437"/>
        <dbReference type="ChEBI" id="CHEBI:15378"/>
        <dbReference type="ChEBI" id="CHEBI:16042"/>
        <dbReference type="ChEBI" id="CHEBI:17792"/>
        <dbReference type="ChEBI" id="CHEBI:57925"/>
        <dbReference type="ChEBI" id="CHEBI:90779"/>
        <dbReference type="EC" id="2.5.1.18"/>
    </reaction>
</comment>
<dbReference type="Pfam" id="PF00043">
    <property type="entry name" value="GST_C"/>
    <property type="match status" value="1"/>
</dbReference>
<dbReference type="AlphaFoldDB" id="A0AAF0XJT9"/>
<dbReference type="InterPro" id="IPR036282">
    <property type="entry name" value="Glutathione-S-Trfase_C_sf"/>
</dbReference>
<keyword evidence="9" id="KW-1185">Reference proteome</keyword>
<reference evidence="8" key="1">
    <citation type="journal article" date="2016" name="Nat. Genet.">
        <title>A high-quality carrot genome assembly provides new insights into carotenoid accumulation and asterid genome evolution.</title>
        <authorList>
            <person name="Iorizzo M."/>
            <person name="Ellison S."/>
            <person name="Senalik D."/>
            <person name="Zeng P."/>
            <person name="Satapoomin P."/>
            <person name="Huang J."/>
            <person name="Bowman M."/>
            <person name="Iovene M."/>
            <person name="Sanseverino W."/>
            <person name="Cavagnaro P."/>
            <person name="Yildiz M."/>
            <person name="Macko-Podgorni A."/>
            <person name="Moranska E."/>
            <person name="Grzebelus E."/>
            <person name="Grzebelus D."/>
            <person name="Ashrafi H."/>
            <person name="Zheng Z."/>
            <person name="Cheng S."/>
            <person name="Spooner D."/>
            <person name="Van Deynze A."/>
            <person name="Simon P."/>
        </authorList>
    </citation>
    <scope>NUCLEOTIDE SEQUENCE</scope>
    <source>
        <tissue evidence="8">Leaf</tissue>
    </source>
</reference>
<evidence type="ECO:0000256" key="5">
    <source>
        <dbReference type="ARBA" id="ARBA00047960"/>
    </source>
</evidence>
<dbReference type="InterPro" id="IPR004045">
    <property type="entry name" value="Glutathione_S-Trfase_N"/>
</dbReference>
<dbReference type="PROSITE" id="PS50405">
    <property type="entry name" value="GST_CTER"/>
    <property type="match status" value="1"/>
</dbReference>
<comment type="similarity">
    <text evidence="4">Belongs to the GST superfamily. Tau family.</text>
</comment>
<protein>
    <recommendedName>
        <fullName evidence="1">glutathione transferase</fullName>
        <ecNumber evidence="1">2.5.1.18</ecNumber>
    </recommendedName>
</protein>
<evidence type="ECO:0000313" key="8">
    <source>
        <dbReference type="EMBL" id="WOH08294.1"/>
    </source>
</evidence>
<dbReference type="GO" id="GO:0005737">
    <property type="term" value="C:cytoplasm"/>
    <property type="evidence" value="ECO:0007669"/>
    <property type="project" value="TreeGrafter"/>
</dbReference>
<dbReference type="InterPro" id="IPR004046">
    <property type="entry name" value="GST_C"/>
</dbReference>
<dbReference type="CDD" id="cd03185">
    <property type="entry name" value="GST_C_Tau"/>
    <property type="match status" value="1"/>
</dbReference>
<proteinExistence type="inferred from homology"/>
<evidence type="ECO:0000256" key="3">
    <source>
        <dbReference type="ARBA" id="ARBA00022679"/>
    </source>
</evidence>
<dbReference type="GO" id="GO:0006749">
    <property type="term" value="P:glutathione metabolic process"/>
    <property type="evidence" value="ECO:0007669"/>
    <property type="project" value="InterPro"/>
</dbReference>
<dbReference type="FunFam" id="3.40.30.10:FF:000044">
    <property type="entry name" value="Glutathione S-transferase GSTU6"/>
    <property type="match status" value="1"/>
</dbReference>
<keyword evidence="3" id="KW-0808">Transferase</keyword>
<dbReference type="PROSITE" id="PS50404">
    <property type="entry name" value="GST_NTER"/>
    <property type="match status" value="1"/>
</dbReference>
<dbReference type="FunFam" id="1.20.1050.10:FF:000016">
    <property type="entry name" value="Glutathione S-transferase U9"/>
    <property type="match status" value="1"/>
</dbReference>
<dbReference type="Gene3D" id="1.20.1050.10">
    <property type="match status" value="1"/>
</dbReference>
<dbReference type="InterPro" id="IPR010987">
    <property type="entry name" value="Glutathione-S-Trfase_C-like"/>
</dbReference>
<dbReference type="EMBL" id="CP093349">
    <property type="protein sequence ID" value="WOH08294.1"/>
    <property type="molecule type" value="Genomic_DNA"/>
</dbReference>
<dbReference type="EC" id="2.5.1.18" evidence="1"/>
<gene>
    <name evidence="8" type="ORF">DCAR_0727732</name>
</gene>
<evidence type="ECO:0000256" key="4">
    <source>
        <dbReference type="ARBA" id="ARBA00025743"/>
    </source>
</evidence>
<dbReference type="Pfam" id="PF02798">
    <property type="entry name" value="GST_N"/>
    <property type="match status" value="1"/>
</dbReference>
<sequence>MASGGVKVLGSNYSPFVNRVQIALNLKSVEFEFIHENLNPKSELLLKSNPVHKKIPVLIHDDKCICESSVIVQYIDEAWTGNGLSILPSDPYDRAVARFWAAYYDDKLSPMVKELRSVKEEERAALVERIDEGLGLLEEAFVKCSKGKAYFGGDHIGYIDIVIGSSFGWITAMEKMSGKKLIEEAKTPGLFGWVDKFLSNDAVKDVIPTTEMFLQLLAKMQAKPTAS</sequence>
<name>A0AAF0XJT9_DAUCS</name>
<dbReference type="KEGG" id="dcr:108195220"/>